<gene>
    <name evidence="2" type="ORF">EVAR_78113_1</name>
</gene>
<dbReference type="EMBL" id="BGZK01000028">
    <property type="protein sequence ID" value="GBP07982.1"/>
    <property type="molecule type" value="Genomic_DNA"/>
</dbReference>
<protein>
    <submittedName>
        <fullName evidence="2">Uncharacterized protein</fullName>
    </submittedName>
</protein>
<dbReference type="Proteomes" id="UP000299102">
    <property type="component" value="Unassembled WGS sequence"/>
</dbReference>
<feature type="region of interest" description="Disordered" evidence="1">
    <location>
        <begin position="27"/>
        <end position="61"/>
    </location>
</feature>
<dbReference type="OrthoDB" id="7420194at2759"/>
<organism evidence="2 3">
    <name type="scientific">Eumeta variegata</name>
    <name type="common">Bagworm moth</name>
    <name type="synonym">Eumeta japonica</name>
    <dbReference type="NCBI Taxonomy" id="151549"/>
    <lineage>
        <taxon>Eukaryota</taxon>
        <taxon>Metazoa</taxon>
        <taxon>Ecdysozoa</taxon>
        <taxon>Arthropoda</taxon>
        <taxon>Hexapoda</taxon>
        <taxon>Insecta</taxon>
        <taxon>Pterygota</taxon>
        <taxon>Neoptera</taxon>
        <taxon>Endopterygota</taxon>
        <taxon>Lepidoptera</taxon>
        <taxon>Glossata</taxon>
        <taxon>Ditrysia</taxon>
        <taxon>Tineoidea</taxon>
        <taxon>Psychidae</taxon>
        <taxon>Oiketicinae</taxon>
        <taxon>Eumeta</taxon>
    </lineage>
</organism>
<dbReference type="AlphaFoldDB" id="A0A4C1T0H0"/>
<proteinExistence type="predicted"/>
<keyword evidence="3" id="KW-1185">Reference proteome</keyword>
<reference evidence="2 3" key="1">
    <citation type="journal article" date="2019" name="Commun. Biol.">
        <title>The bagworm genome reveals a unique fibroin gene that provides high tensile strength.</title>
        <authorList>
            <person name="Kono N."/>
            <person name="Nakamura H."/>
            <person name="Ohtoshi R."/>
            <person name="Tomita M."/>
            <person name="Numata K."/>
            <person name="Arakawa K."/>
        </authorList>
    </citation>
    <scope>NUCLEOTIDE SEQUENCE [LARGE SCALE GENOMIC DNA]</scope>
</reference>
<evidence type="ECO:0000313" key="3">
    <source>
        <dbReference type="Proteomes" id="UP000299102"/>
    </source>
</evidence>
<sequence>MADPKKRPLFLEYAEISFALQSKDIGIDTQEEAESANETHNRTNKSPERGGPAIDSISDEATTRPLRDRVLAWLTAAREDVEAAICDNDSQMILRGKMNHIHMVAYIATCGLVLHGEHRAYEKTKISNPLI</sequence>
<feature type="compositionally biased region" description="Basic and acidic residues" evidence="1">
    <location>
        <begin position="37"/>
        <end position="48"/>
    </location>
</feature>
<evidence type="ECO:0000313" key="2">
    <source>
        <dbReference type="EMBL" id="GBP07982.1"/>
    </source>
</evidence>
<accession>A0A4C1T0H0</accession>
<name>A0A4C1T0H0_EUMVA</name>
<evidence type="ECO:0000256" key="1">
    <source>
        <dbReference type="SAM" id="MobiDB-lite"/>
    </source>
</evidence>
<comment type="caution">
    <text evidence="2">The sequence shown here is derived from an EMBL/GenBank/DDBJ whole genome shotgun (WGS) entry which is preliminary data.</text>
</comment>